<dbReference type="Gene3D" id="2.160.20.110">
    <property type="match status" value="2"/>
</dbReference>
<evidence type="ECO:0008006" key="5">
    <source>
        <dbReference type="Google" id="ProtNLM"/>
    </source>
</evidence>
<keyword evidence="2" id="KW-0812">Transmembrane</keyword>
<sequence>MNEKSLSSNRKSAGMRFLSIFLALLLALAPVPLMTRPAEAAAVTDPWDGESLSVPDMDEDGTYLIRTGAELAWLADQVNAGRGELNARLENYIYLNDYNTAYNWTMIGSTEEHPYRGHFDGNGQRVVYLRAEISEKTPEYRYAGLFGVIDGGTVENVTVLGKVLHNYASYGSEGSSNQLYTGSGGIAGYLKSGRIINCVNYARTTMEGDTTYRNAGGIVGICSGMVVHCFNEGKLSTLVYFAQNHIGGIAGLVYGVNAQVMNCTNHATVQGYFSVGGIAGAVKSGGEVVSSCNYGAVKGNSVIGGVVGRVSTTGIYKNGSEKECLVSNVYNLGTMSAYGTGGGSEMGGIAGRVGYENSSEEALPPMPVIQNAYTVVDYPSKAYGRRGAVIGYMVSGCYGSIYALSVDPGLSLIGSKNDRAILILDEALLVDDAKLKSVGIVEKLGSAFTMSSEYDTENLGYPKLVWQGLPSALLSKVDAAWVELDSWLTETNMIRYGKNYSQIESLVKEYKDRLLAVSKEDELEAVITEAREKLGAVRPSVEADSELQEAIDNATLALLEYQSKLESQYPDLTESQLKQLDEITEEYREKLNTVASADEITLILRDGKDALENQIAVFEADKRLEEIRSDAIQELNAYRADGQYEDKWMFQISQVRKQALEAISKAQSSAEITVLLAQARLDIDAVIDQIPEEGAWDGKTLTEPALNENDVYQITSGSELAWFAKAVNTVDGAQGISGELCNDISLGFQLWTPIGNTSNRAFTGSFDGRGYTVRGLFIDWAEDYAGLFGCVEGDESRVIQNLTVSGLISVDGRVCYTGGIAGRVCGKSSSNRMRLINCHSAVNITQEQMKIMGGGIGGIAGYTAYVEVSNCSNDGLLKIPSEGKGGITYYAGGIIGNASACTRLQTSRNSGSVWCLNAAGGLVGGVSAGQCEFYSCYNSGEISAATYSGGLGGYLSSGGSTFKWCYSSGPVNLDQSGRCVGALFGMLSYGVAEYDSVYALKRSDSLGRTLVGGSADFSAPGKYLVESELKSDDILNSLNGGGSCFIRDYLEYQSGYPILAWEMTLDDFKAGAISEIHQYVSLEDYSEENLPQVQAILADGEVRIQAAATMEAVNAELTLIKGELDQVETLAGAAERRLQEIRSEAIAILENYVDLSVYREEEQALIRQYVADGKKYILQAEDEEEVERHLRETKENIDALPDAWQYYHQLDMVAAAQVDSYIMNIGEVVFTAYCKTAIQIARSGYENLTPSQKAMVEMYQTLLDAEAAWAALEEQFEVTEEDMQLAEVVDGYIDAIGEVTLDSGPVIQAARLAYDSLTEKQQALVSRPGVLTDAEAAYDALWAAQVAAEIAAIGEVTLNKKEVIFHAKDSYDALTESQKALVSDYPVLVNAISRYQNLLAAEPVISLIDEIGDVTLDSGNKILAAITAYNDLTADQQELVTNYVVLEAAAEVYDSLLAVQEVIGLIQTIGQVSQASGPVISAARSAYDSLTPEEKGRVTNRSVLENAEAAYAALKNPQISTGAETDRITGNPASVSELYGGGGSSGNNNSIVSGQGQPDGMLPGETAQAEPEGLENSGGSAETGSDEEAAGVLPDWLVDEIESAKEMDEHEKKIRESREAEERRTQLLILGIILGTCALLVGAVGYALRSAAAKRKQKKVYY</sequence>
<dbReference type="RefSeq" id="WP_283229793.1">
    <property type="nucleotide sequence ID" value="NZ_JASGBQ010000002.1"/>
</dbReference>
<comment type="caution">
    <text evidence="3">The sequence shown here is derived from an EMBL/GenBank/DDBJ whole genome shotgun (WGS) entry which is preliminary data.</text>
</comment>
<dbReference type="Proteomes" id="UP001300383">
    <property type="component" value="Unassembled WGS sequence"/>
</dbReference>
<keyword evidence="2" id="KW-0472">Membrane</keyword>
<organism evidence="3 4">
    <name type="scientific">Fusibacillus kribbianus</name>
    <dbReference type="NCBI Taxonomy" id="3044208"/>
    <lineage>
        <taxon>Bacteria</taxon>
        <taxon>Bacillati</taxon>
        <taxon>Bacillota</taxon>
        <taxon>Clostridia</taxon>
        <taxon>Lachnospirales</taxon>
        <taxon>Lachnospiraceae</taxon>
        <taxon>Fusibacillus</taxon>
    </lineage>
</organism>
<gene>
    <name evidence="3" type="ORF">QJ036_02155</name>
</gene>
<evidence type="ECO:0000313" key="3">
    <source>
        <dbReference type="EMBL" id="MDI9241282.1"/>
    </source>
</evidence>
<keyword evidence="4" id="KW-1185">Reference proteome</keyword>
<evidence type="ECO:0000256" key="1">
    <source>
        <dbReference type="SAM" id="MobiDB-lite"/>
    </source>
</evidence>
<keyword evidence="2" id="KW-1133">Transmembrane helix</keyword>
<reference evidence="3 4" key="1">
    <citation type="submission" date="2023-05" db="EMBL/GenBank/DDBJ databases">
        <title>[ruminococcus] sp. nov., isolated from a pig farm feces dump.</title>
        <authorList>
            <person name="Chang Y.-H."/>
        </authorList>
    </citation>
    <scope>NUCLEOTIDE SEQUENCE [LARGE SCALE GENOMIC DNA]</scope>
    <source>
        <strain evidence="3 4">YH-rum2234</strain>
    </source>
</reference>
<feature type="transmembrane region" description="Helical" evidence="2">
    <location>
        <begin position="1627"/>
        <end position="1648"/>
    </location>
</feature>
<protein>
    <recommendedName>
        <fullName evidence="5">GLUG domain-containing protein</fullName>
    </recommendedName>
</protein>
<name>A0AAP4B9E7_9FIRM</name>
<evidence type="ECO:0000313" key="4">
    <source>
        <dbReference type="Proteomes" id="UP001300383"/>
    </source>
</evidence>
<dbReference type="EMBL" id="JASGBQ010000002">
    <property type="protein sequence ID" value="MDI9241282.1"/>
    <property type="molecule type" value="Genomic_DNA"/>
</dbReference>
<accession>A0AAP4B9E7</accession>
<evidence type="ECO:0000256" key="2">
    <source>
        <dbReference type="SAM" id="Phobius"/>
    </source>
</evidence>
<feature type="region of interest" description="Disordered" evidence="1">
    <location>
        <begin position="1522"/>
        <end position="1589"/>
    </location>
</feature>
<proteinExistence type="predicted"/>